<protein>
    <recommendedName>
        <fullName evidence="5">Exodeoxyribonuclease 7 large subunit</fullName>
        <ecNumber evidence="5">3.1.11.6</ecNumber>
    </recommendedName>
    <alternativeName>
        <fullName evidence="5">Exodeoxyribonuclease VII large subunit</fullName>
        <shortName evidence="5">Exonuclease VII large subunit</shortName>
    </alternativeName>
</protein>
<evidence type="ECO:0000256" key="5">
    <source>
        <dbReference type="HAMAP-Rule" id="MF_00378"/>
    </source>
</evidence>
<proteinExistence type="inferred from homology"/>
<comment type="subunit">
    <text evidence="5">Heterooligomer composed of large and small subunits.</text>
</comment>
<evidence type="ECO:0000256" key="6">
    <source>
        <dbReference type="RuleBase" id="RU004355"/>
    </source>
</evidence>
<evidence type="ECO:0000256" key="4">
    <source>
        <dbReference type="ARBA" id="ARBA00022839"/>
    </source>
</evidence>
<dbReference type="PANTHER" id="PTHR30008:SF0">
    <property type="entry name" value="EXODEOXYRIBONUCLEASE 7 LARGE SUBUNIT"/>
    <property type="match status" value="1"/>
</dbReference>
<evidence type="ECO:0000256" key="1">
    <source>
        <dbReference type="ARBA" id="ARBA00022490"/>
    </source>
</evidence>
<dbReference type="Pfam" id="PF13742">
    <property type="entry name" value="tRNA_anti_2"/>
    <property type="match status" value="1"/>
</dbReference>
<dbReference type="EMBL" id="NBTM02000001">
    <property type="protein sequence ID" value="PNL92161.1"/>
    <property type="molecule type" value="Genomic_DNA"/>
</dbReference>
<reference evidence="10" key="1">
    <citation type="submission" date="2017-12" db="EMBL/GenBank/DDBJ databases">
        <title>FDA dAtabase for Regulatory Grade micrObial Sequences (FDA-ARGOS): Supporting development and validation of Infectious Disease Dx tests.</title>
        <authorList>
            <person name="Hoffmann M."/>
            <person name="Allard M."/>
            <person name="Evans P."/>
            <person name="Brown E."/>
            <person name="Tallon L."/>
            <person name="Sadzewicz L."/>
            <person name="Sengamalay N."/>
            <person name="Ott S."/>
            <person name="Godinez A."/>
            <person name="Nagaraj S."/>
            <person name="Vavikolanu K."/>
            <person name="Aluvathingal J."/>
            <person name="Nadendla S."/>
            <person name="Sichtig H."/>
        </authorList>
    </citation>
    <scope>NUCLEOTIDE SEQUENCE [LARGE SCALE GENOMIC DNA]</scope>
    <source>
        <strain evidence="10">FDAARGOS_249</strain>
    </source>
</reference>
<dbReference type="EC" id="3.1.11.6" evidence="5"/>
<comment type="subcellular location">
    <subcellularLocation>
        <location evidence="5 6">Cytoplasm</location>
    </subcellularLocation>
</comment>
<dbReference type="CDD" id="cd04489">
    <property type="entry name" value="ExoVII_LU_OBF"/>
    <property type="match status" value="1"/>
</dbReference>
<dbReference type="GO" id="GO:0009318">
    <property type="term" value="C:exodeoxyribonuclease VII complex"/>
    <property type="evidence" value="ECO:0007669"/>
    <property type="project" value="UniProtKB-UniRule"/>
</dbReference>
<keyword evidence="2 5" id="KW-0540">Nuclease</keyword>
<dbReference type="GO" id="GO:0003676">
    <property type="term" value="F:nucleic acid binding"/>
    <property type="evidence" value="ECO:0007669"/>
    <property type="project" value="InterPro"/>
</dbReference>
<dbReference type="AlphaFoldDB" id="A0A2J9PQ27"/>
<comment type="function">
    <text evidence="5">Bidirectionally degrades single-stranded DNA into large acid-insoluble oligonucleotides, which are then degraded further into small acid-soluble oligonucleotides.</text>
</comment>
<organism evidence="9 10">
    <name type="scientific">Aerococcus viridans</name>
    <dbReference type="NCBI Taxonomy" id="1377"/>
    <lineage>
        <taxon>Bacteria</taxon>
        <taxon>Bacillati</taxon>
        <taxon>Bacillota</taxon>
        <taxon>Bacilli</taxon>
        <taxon>Lactobacillales</taxon>
        <taxon>Aerococcaceae</taxon>
        <taxon>Aerococcus</taxon>
    </lineage>
</organism>
<dbReference type="InterPro" id="IPR003753">
    <property type="entry name" value="Exonuc_VII_L"/>
</dbReference>
<sequence length="453" mass="51487">MSDKNYLTVSQLTQYIATKFEKDPYLHQVYVTGEVSNFRKRAKHQYFSLKDDHAVLSGVMFANAFNQLKFDLEDGMKVLAIGRIGVFNATGRYQLYIDHLEPDGVGALYQRYEQLKKQLTEEGLFHFDPKPIPRYPKNIAIITSPSGAVIRDIITTVKRRYPIVQLTLYPTAVQGKHAADELMKNLERVSAHGDYDTVIIGRGGGSIEDLWPFNEEKVVRAVRKMDIPIISSVGHETDTTLVDFASDQRAATPTAAAEIATPVLSEELIRIQELQAQLYRAQVNRIQYLNQQLLEYQNAYIFRQPLRLYEGHQLKLKNLQAQLVQSQESYLKSQKVAAQHLDQRLNQTSPAITLGNYRTKLQYMQQQLINSQSNQVRSKEYQLQKAMSQLDLLSPLKRMSKGFAYVTSKQEPVNTITKVDIGDPLAIQLADGRITAQITGTDKKQFSKLKGES</sequence>
<dbReference type="GO" id="GO:0005737">
    <property type="term" value="C:cytoplasm"/>
    <property type="evidence" value="ECO:0007669"/>
    <property type="project" value="UniProtKB-SubCell"/>
</dbReference>
<dbReference type="InterPro" id="IPR025824">
    <property type="entry name" value="OB-fold_nuc-bd_dom"/>
</dbReference>
<evidence type="ECO:0000256" key="3">
    <source>
        <dbReference type="ARBA" id="ARBA00022801"/>
    </source>
</evidence>
<evidence type="ECO:0000313" key="9">
    <source>
        <dbReference type="EMBL" id="PNL92161.1"/>
    </source>
</evidence>
<dbReference type="Proteomes" id="UP000192813">
    <property type="component" value="Unassembled WGS sequence"/>
</dbReference>
<comment type="similarity">
    <text evidence="5 6">Belongs to the XseA family.</text>
</comment>
<dbReference type="InterPro" id="IPR020579">
    <property type="entry name" value="Exonuc_VII_lsu_C"/>
</dbReference>
<evidence type="ECO:0000313" key="10">
    <source>
        <dbReference type="Proteomes" id="UP000192813"/>
    </source>
</evidence>
<dbReference type="NCBIfam" id="TIGR00237">
    <property type="entry name" value="xseA"/>
    <property type="match status" value="1"/>
</dbReference>
<dbReference type="RefSeq" id="WP_083069729.1">
    <property type="nucleotide sequence ID" value="NZ_JALXKY010000024.1"/>
</dbReference>
<keyword evidence="1 5" id="KW-0963">Cytoplasm</keyword>
<accession>A0A2J9PQ27</accession>
<dbReference type="GO" id="GO:0008855">
    <property type="term" value="F:exodeoxyribonuclease VII activity"/>
    <property type="evidence" value="ECO:0007669"/>
    <property type="project" value="UniProtKB-UniRule"/>
</dbReference>
<keyword evidence="4 5" id="KW-0269">Exonuclease</keyword>
<dbReference type="Pfam" id="PF02601">
    <property type="entry name" value="Exonuc_VII_L"/>
    <property type="match status" value="1"/>
</dbReference>
<keyword evidence="3 5" id="KW-0378">Hydrolase</keyword>
<gene>
    <name evidence="5" type="primary">xseA</name>
    <name evidence="9" type="ORF">A6J77_007920</name>
</gene>
<comment type="caution">
    <text evidence="9">The sequence shown here is derived from an EMBL/GenBank/DDBJ whole genome shotgun (WGS) entry which is preliminary data.</text>
</comment>
<dbReference type="GO" id="GO:0006308">
    <property type="term" value="P:DNA catabolic process"/>
    <property type="evidence" value="ECO:0007669"/>
    <property type="project" value="UniProtKB-UniRule"/>
</dbReference>
<evidence type="ECO:0000259" key="8">
    <source>
        <dbReference type="Pfam" id="PF13742"/>
    </source>
</evidence>
<feature type="domain" description="Exonuclease VII large subunit C-terminal" evidence="7">
    <location>
        <begin position="130"/>
        <end position="437"/>
    </location>
</feature>
<feature type="domain" description="OB-fold nucleic acid binding" evidence="8">
    <location>
        <begin position="7"/>
        <end position="100"/>
    </location>
</feature>
<dbReference type="PANTHER" id="PTHR30008">
    <property type="entry name" value="EXODEOXYRIBONUCLEASE 7 LARGE SUBUNIT"/>
    <property type="match status" value="1"/>
</dbReference>
<evidence type="ECO:0000259" key="7">
    <source>
        <dbReference type="Pfam" id="PF02601"/>
    </source>
</evidence>
<name>A0A2J9PQ27_9LACT</name>
<evidence type="ECO:0000256" key="2">
    <source>
        <dbReference type="ARBA" id="ARBA00022722"/>
    </source>
</evidence>
<dbReference type="HAMAP" id="MF_00378">
    <property type="entry name" value="Exonuc_7_L"/>
    <property type="match status" value="1"/>
</dbReference>
<comment type="catalytic activity">
    <reaction evidence="5 6">
        <text>Exonucleolytic cleavage in either 5'- to 3'- or 3'- to 5'-direction to yield nucleoside 5'-phosphates.</text>
        <dbReference type="EC" id="3.1.11.6"/>
    </reaction>
</comment>